<keyword evidence="4" id="KW-1185">Reference proteome</keyword>
<dbReference type="PANTHER" id="PTHR43540:SF14">
    <property type="entry name" value="ISOCHORISMATASE"/>
    <property type="match status" value="1"/>
</dbReference>
<evidence type="ECO:0000313" key="3">
    <source>
        <dbReference type="EMBL" id="BCS97930.1"/>
    </source>
</evidence>
<dbReference type="Proteomes" id="UP001320148">
    <property type="component" value="Chromosome"/>
</dbReference>
<sequence>MKSALLVIDVQKGLFDPPPFDAGLVLSRINDLAIRARHEGSPVIYIQHETAPGGGLDLGSPGWELDARLQVEPGDHRIRKTTPDSFLKTRLEELLKKFQVTHLVVSGYATEFCVDTTTRRAAGLGYHVTVAADAHTTHDKPHADGKTIQAHHNATLPAMKSFGVPINALASEDIAFA</sequence>
<dbReference type="RefSeq" id="WP_236889343.1">
    <property type="nucleotide sequence ID" value="NZ_AP024488.1"/>
</dbReference>
<dbReference type="Pfam" id="PF00857">
    <property type="entry name" value="Isochorismatase"/>
    <property type="match status" value="1"/>
</dbReference>
<dbReference type="CDD" id="cd01014">
    <property type="entry name" value="nicotinamidase_related"/>
    <property type="match status" value="1"/>
</dbReference>
<name>A0ABM7PK47_9BACT</name>
<evidence type="ECO:0000256" key="1">
    <source>
        <dbReference type="ARBA" id="ARBA00022801"/>
    </source>
</evidence>
<organism evidence="3 4">
    <name type="scientific">Desulfoluna limicola</name>
    <dbReference type="NCBI Taxonomy" id="2810562"/>
    <lineage>
        <taxon>Bacteria</taxon>
        <taxon>Pseudomonadati</taxon>
        <taxon>Thermodesulfobacteriota</taxon>
        <taxon>Desulfobacteria</taxon>
        <taxon>Desulfobacterales</taxon>
        <taxon>Desulfolunaceae</taxon>
        <taxon>Desulfoluna</taxon>
    </lineage>
</organism>
<accession>A0ABM7PK47</accession>
<evidence type="ECO:0000259" key="2">
    <source>
        <dbReference type="Pfam" id="PF00857"/>
    </source>
</evidence>
<reference evidence="3 4" key="1">
    <citation type="submission" date="2021-02" db="EMBL/GenBank/DDBJ databases">
        <title>Complete genome of Desulfoluna sp. strain ASN36.</title>
        <authorList>
            <person name="Takahashi A."/>
            <person name="Kojima H."/>
            <person name="Fukui M."/>
        </authorList>
    </citation>
    <scope>NUCLEOTIDE SEQUENCE [LARGE SCALE GENOMIC DNA]</scope>
    <source>
        <strain evidence="3 4">ASN36</strain>
    </source>
</reference>
<evidence type="ECO:0000313" key="4">
    <source>
        <dbReference type="Proteomes" id="UP001320148"/>
    </source>
</evidence>
<dbReference type="EMBL" id="AP024488">
    <property type="protein sequence ID" value="BCS97930.1"/>
    <property type="molecule type" value="Genomic_DNA"/>
</dbReference>
<dbReference type="InterPro" id="IPR036380">
    <property type="entry name" value="Isochorismatase-like_sf"/>
</dbReference>
<dbReference type="PANTHER" id="PTHR43540">
    <property type="entry name" value="PEROXYUREIDOACRYLATE/UREIDOACRYLATE AMIDOHYDROLASE-RELATED"/>
    <property type="match status" value="1"/>
</dbReference>
<dbReference type="InterPro" id="IPR050272">
    <property type="entry name" value="Isochorismatase-like_hydrls"/>
</dbReference>
<gene>
    <name evidence="3" type="ORF">DSLASN_35620</name>
</gene>
<proteinExistence type="predicted"/>
<dbReference type="SUPFAM" id="SSF52499">
    <property type="entry name" value="Isochorismatase-like hydrolases"/>
    <property type="match status" value="1"/>
</dbReference>
<feature type="domain" description="Isochorismatase-like" evidence="2">
    <location>
        <begin position="3"/>
        <end position="143"/>
    </location>
</feature>
<protein>
    <submittedName>
        <fullName evidence="3">Isochorismatase</fullName>
    </submittedName>
</protein>
<keyword evidence="1" id="KW-0378">Hydrolase</keyword>
<dbReference type="InterPro" id="IPR000868">
    <property type="entry name" value="Isochorismatase-like_dom"/>
</dbReference>
<dbReference type="Gene3D" id="3.40.50.850">
    <property type="entry name" value="Isochorismatase-like"/>
    <property type="match status" value="1"/>
</dbReference>